<keyword evidence="3" id="KW-1185">Reference proteome</keyword>
<dbReference type="EMBL" id="MIGA01000002">
    <property type="protein sequence ID" value="OSY48077.1"/>
    <property type="molecule type" value="Genomic_DNA"/>
</dbReference>
<evidence type="ECO:0000313" key="3">
    <source>
        <dbReference type="Proteomes" id="UP000194225"/>
    </source>
</evidence>
<evidence type="ECO:0000313" key="2">
    <source>
        <dbReference type="EMBL" id="QEV55519.1"/>
    </source>
</evidence>
<gene>
    <name evidence="1" type="ORF">BG653_00711</name>
    <name evidence="2" type="ORF">CP981_31355</name>
</gene>
<proteinExistence type="predicted"/>
<organism evidence="2 4">
    <name type="scientific">Streptomyces platensis</name>
    <dbReference type="NCBI Taxonomy" id="58346"/>
    <lineage>
        <taxon>Bacteria</taxon>
        <taxon>Bacillati</taxon>
        <taxon>Actinomycetota</taxon>
        <taxon>Actinomycetes</taxon>
        <taxon>Kitasatosporales</taxon>
        <taxon>Streptomycetaceae</taxon>
        <taxon>Streptomyces</taxon>
    </lineage>
</organism>
<reference evidence="1 3" key="1">
    <citation type="submission" date="2016-09" db="EMBL/GenBank/DDBJ databases">
        <title>Streptomyces platensis DSM40041, a candidate organism with high potential of specific P450 cytochromes.</title>
        <authorList>
            <person name="Grumaz C."/>
            <person name="Vainshtein Y."/>
            <person name="Kirstahler P."/>
            <person name="Sohn K."/>
        </authorList>
    </citation>
    <scope>NUCLEOTIDE SEQUENCE [LARGE SCALE GENOMIC DNA]</scope>
    <source>
        <strain evidence="1 3">DSM 40041</strain>
    </source>
</reference>
<dbReference type="Proteomes" id="UP000325458">
    <property type="component" value="Chromosome"/>
</dbReference>
<evidence type="ECO:0000313" key="1">
    <source>
        <dbReference type="EMBL" id="OSY48077.1"/>
    </source>
</evidence>
<name>A0AAE6TQ20_STRPT</name>
<dbReference type="Proteomes" id="UP000194225">
    <property type="component" value="Unassembled WGS sequence"/>
</dbReference>
<dbReference type="AlphaFoldDB" id="A0AAE6TQ20"/>
<reference evidence="2 4" key="2">
    <citation type="submission" date="2017-09" db="EMBL/GenBank/DDBJ databases">
        <authorList>
            <person name="Lee N."/>
            <person name="Cho B.-K."/>
        </authorList>
    </citation>
    <scope>NUCLEOTIDE SEQUENCE [LARGE SCALE GENOMIC DNA]</scope>
    <source>
        <strain evidence="2 4">ATCC 23948</strain>
    </source>
</reference>
<sequence>MVLRHAVGGGEICTCVDGCGPFLLVRGGAEHIYGLSLAAVIAQTNHCVTGGLRQEFGAT</sequence>
<accession>A0AAE6TQ20</accession>
<dbReference type="EMBL" id="CP023691">
    <property type="protein sequence ID" value="QEV55519.1"/>
    <property type="molecule type" value="Genomic_DNA"/>
</dbReference>
<dbReference type="KEGG" id="spla:CP981_31355"/>
<evidence type="ECO:0000313" key="4">
    <source>
        <dbReference type="Proteomes" id="UP000325458"/>
    </source>
</evidence>
<protein>
    <submittedName>
        <fullName evidence="2">Uncharacterized protein</fullName>
    </submittedName>
</protein>